<evidence type="ECO:0008006" key="5">
    <source>
        <dbReference type="Google" id="ProtNLM"/>
    </source>
</evidence>
<keyword evidence="2" id="KW-1133">Transmembrane helix</keyword>
<dbReference type="PROSITE" id="PS50005">
    <property type="entry name" value="TPR"/>
    <property type="match status" value="1"/>
</dbReference>
<organism evidence="3 4">
    <name type="scientific">Chryseobacterium panacisoli</name>
    <dbReference type="NCBI Taxonomy" id="1807141"/>
    <lineage>
        <taxon>Bacteria</taxon>
        <taxon>Pseudomonadati</taxon>
        <taxon>Bacteroidota</taxon>
        <taxon>Flavobacteriia</taxon>
        <taxon>Flavobacteriales</taxon>
        <taxon>Weeksellaceae</taxon>
        <taxon>Chryseobacterium group</taxon>
        <taxon>Chryseobacterium</taxon>
    </lineage>
</organism>
<accession>A0A5D8ZFK3</accession>
<dbReference type="GO" id="GO:0003677">
    <property type="term" value="F:DNA binding"/>
    <property type="evidence" value="ECO:0007669"/>
    <property type="project" value="InterPro"/>
</dbReference>
<keyword evidence="1" id="KW-0802">TPR repeat</keyword>
<dbReference type="Gene3D" id="1.25.40.10">
    <property type="entry name" value="Tetratricopeptide repeat domain"/>
    <property type="match status" value="1"/>
</dbReference>
<evidence type="ECO:0000256" key="2">
    <source>
        <dbReference type="SAM" id="Phobius"/>
    </source>
</evidence>
<evidence type="ECO:0000256" key="1">
    <source>
        <dbReference type="PROSITE-ProRule" id="PRU00339"/>
    </source>
</evidence>
<protein>
    <recommendedName>
        <fullName evidence="5">HTH luxR-type domain-containing protein</fullName>
    </recommendedName>
</protein>
<dbReference type="InterPro" id="IPR016032">
    <property type="entry name" value="Sig_transdc_resp-reg_C-effctor"/>
</dbReference>
<dbReference type="Gene3D" id="1.10.10.10">
    <property type="entry name" value="Winged helix-like DNA-binding domain superfamily/Winged helix DNA-binding domain"/>
    <property type="match status" value="1"/>
</dbReference>
<dbReference type="SUPFAM" id="SSF48452">
    <property type="entry name" value="TPR-like"/>
    <property type="match status" value="1"/>
</dbReference>
<keyword evidence="2" id="KW-0812">Transmembrane</keyword>
<evidence type="ECO:0000313" key="3">
    <source>
        <dbReference type="EMBL" id="TZF93775.1"/>
    </source>
</evidence>
<reference evidence="3 4" key="1">
    <citation type="submission" date="2019-08" db="EMBL/GenBank/DDBJ databases">
        <title>Draft genome sequence of Chryseobacterium sp. Gsoil 183.</title>
        <authorList>
            <person name="Im W.-T."/>
        </authorList>
    </citation>
    <scope>NUCLEOTIDE SEQUENCE [LARGE SCALE GENOMIC DNA]</scope>
    <source>
        <strain evidence="3 4">Gsoil 183</strain>
    </source>
</reference>
<name>A0A5D8ZFK3_9FLAO</name>
<dbReference type="EMBL" id="VTRU01000005">
    <property type="protein sequence ID" value="TZF93775.1"/>
    <property type="molecule type" value="Genomic_DNA"/>
</dbReference>
<dbReference type="Proteomes" id="UP000323884">
    <property type="component" value="Unassembled WGS sequence"/>
</dbReference>
<feature type="repeat" description="TPR" evidence="1">
    <location>
        <begin position="241"/>
        <end position="274"/>
    </location>
</feature>
<dbReference type="SMART" id="SM00028">
    <property type="entry name" value="TPR"/>
    <property type="match status" value="4"/>
</dbReference>
<dbReference type="RefSeq" id="WP_149388856.1">
    <property type="nucleotide sequence ID" value="NZ_VTRU01000005.1"/>
</dbReference>
<dbReference type="InterPro" id="IPR011990">
    <property type="entry name" value="TPR-like_helical_dom_sf"/>
</dbReference>
<keyword evidence="2" id="KW-0472">Membrane</keyword>
<dbReference type="AlphaFoldDB" id="A0A5D8ZFK3"/>
<dbReference type="OrthoDB" id="1274361at2"/>
<dbReference type="InterPro" id="IPR019734">
    <property type="entry name" value="TPR_rpt"/>
</dbReference>
<evidence type="ECO:0000313" key="4">
    <source>
        <dbReference type="Proteomes" id="UP000323884"/>
    </source>
</evidence>
<proteinExistence type="predicted"/>
<gene>
    <name evidence="3" type="ORF">FW781_19000</name>
</gene>
<dbReference type="SUPFAM" id="SSF46894">
    <property type="entry name" value="C-terminal effector domain of the bipartite response regulators"/>
    <property type="match status" value="1"/>
</dbReference>
<feature type="transmembrane region" description="Helical" evidence="2">
    <location>
        <begin position="341"/>
        <end position="359"/>
    </location>
</feature>
<comment type="caution">
    <text evidence="3">The sequence shown here is derived from an EMBL/GenBank/DDBJ whole genome shotgun (WGS) entry which is preliminary data.</text>
</comment>
<sequence>MKNNIFCILTLFFSLLNGQKIDQRSIDSLWVVTKDKDAYSNKGTKEMLRLCTEIYYQSKSINYEEGELRSLVKMSEIYINEQNYKESLNKISEGLILAEKNENYVIWSDFLRLQSTVYTKIGYYKKADKNSRKALFIADKIKENDSRYIVKSNAYRKIAENIEQENILKNKYNSVQIYFYKAYEETKKISQHFPRRNIYIARNVKNLAKVFYYQNKIPEAEKYLDRFVELTKDVKKSPEYISFYILKGNIENKKRNYKKAIEFFNKSIAFSQEYKILPAELIESYSGIAESYKRLRDYKNEADYLDKAKKISDSLSFMKSSLVEKVGKSEKEAMNTYKSTTYFIIGLGLIILALLIIFIKKRKNIKNLFFERNKYKVADNPDTMTINPPEIKQNNKAHPQDLNYVIELAKNNNHTFYLTFSELFPTFNQKLLEVSPQLTPSDLEYCALMKLNFDTKQIATFKKSSIGSVETRKSRIRKKLNIKNSENIYTWLMKM</sequence>
<dbReference type="GO" id="GO:0006355">
    <property type="term" value="P:regulation of DNA-templated transcription"/>
    <property type="evidence" value="ECO:0007669"/>
    <property type="project" value="InterPro"/>
</dbReference>
<keyword evidence="4" id="KW-1185">Reference proteome</keyword>
<dbReference type="Pfam" id="PF13181">
    <property type="entry name" value="TPR_8"/>
    <property type="match status" value="1"/>
</dbReference>
<dbReference type="InterPro" id="IPR036388">
    <property type="entry name" value="WH-like_DNA-bd_sf"/>
</dbReference>